<dbReference type="InterPro" id="IPR005846">
    <property type="entry name" value="A-D-PHexomutase_a/b/a-III"/>
</dbReference>
<organism evidence="10 11">
    <name type="scientific">Sumerlaea chitinivorans</name>
    <dbReference type="NCBI Taxonomy" id="2250252"/>
    <lineage>
        <taxon>Bacteria</taxon>
        <taxon>Candidatus Sumerlaeota</taxon>
        <taxon>Candidatus Sumerlaeia</taxon>
        <taxon>Candidatus Sumerlaeales</taxon>
        <taxon>Candidatus Sumerlaeaceae</taxon>
        <taxon>Candidatus Sumerlaea</taxon>
    </lineage>
</organism>
<dbReference type="PRINTS" id="PR00509">
    <property type="entry name" value="PGMPMM"/>
</dbReference>
<dbReference type="SUPFAM" id="SSF55957">
    <property type="entry name" value="Phosphoglucomutase, C-terminal domain"/>
    <property type="match status" value="1"/>
</dbReference>
<dbReference type="Pfam" id="PF02880">
    <property type="entry name" value="PGM_PMM_III"/>
    <property type="match status" value="1"/>
</dbReference>
<accession>A0A2Z4Y2T0</accession>
<evidence type="ECO:0000259" key="8">
    <source>
        <dbReference type="Pfam" id="PF02879"/>
    </source>
</evidence>
<dbReference type="CDD" id="cd05799">
    <property type="entry name" value="PGM2"/>
    <property type="match status" value="1"/>
</dbReference>
<dbReference type="InterPro" id="IPR005845">
    <property type="entry name" value="A-D-PHexomutase_a/b/a-II"/>
</dbReference>
<dbReference type="PROSITE" id="PS00710">
    <property type="entry name" value="PGM_PMM"/>
    <property type="match status" value="1"/>
</dbReference>
<evidence type="ECO:0000313" key="10">
    <source>
        <dbReference type="EMBL" id="AXA34845.1"/>
    </source>
</evidence>
<proteinExistence type="inferred from homology"/>
<dbReference type="Pfam" id="PF02878">
    <property type="entry name" value="PGM_PMM_I"/>
    <property type="match status" value="1"/>
</dbReference>
<dbReference type="Gene3D" id="3.30.310.50">
    <property type="entry name" value="Alpha-D-phosphohexomutase, C-terminal domain"/>
    <property type="match status" value="1"/>
</dbReference>
<keyword evidence="4" id="KW-0479">Metal-binding</keyword>
<dbReference type="KEGG" id="schv:BRCON_0068"/>
<feature type="domain" description="Alpha-D-phosphohexomutase alpha/beta/alpha" evidence="7">
    <location>
        <begin position="50"/>
        <end position="187"/>
    </location>
</feature>
<dbReference type="GO" id="GO:0008973">
    <property type="term" value="F:phosphopentomutase activity"/>
    <property type="evidence" value="ECO:0007669"/>
    <property type="project" value="TreeGrafter"/>
</dbReference>
<dbReference type="PANTHER" id="PTHR45745:SF1">
    <property type="entry name" value="PHOSPHOGLUCOMUTASE 2B-RELATED"/>
    <property type="match status" value="1"/>
</dbReference>
<gene>
    <name evidence="10" type="ORF">BRCON_0068</name>
</gene>
<dbReference type="InterPro" id="IPR016066">
    <property type="entry name" value="A-D-PHexomutase_CS"/>
</dbReference>
<keyword evidence="3" id="KW-0597">Phosphoprotein</keyword>
<dbReference type="Proteomes" id="UP000262583">
    <property type="component" value="Chromosome"/>
</dbReference>
<evidence type="ECO:0000259" key="7">
    <source>
        <dbReference type="Pfam" id="PF02878"/>
    </source>
</evidence>
<feature type="domain" description="Alpha-D-phosphohexomutase alpha/beta/alpha" evidence="9">
    <location>
        <begin position="332"/>
        <end position="463"/>
    </location>
</feature>
<dbReference type="PANTHER" id="PTHR45745">
    <property type="entry name" value="PHOSPHOMANNOMUTASE 45A"/>
    <property type="match status" value="1"/>
</dbReference>
<dbReference type="EMBL" id="CP030759">
    <property type="protein sequence ID" value="AXA34845.1"/>
    <property type="molecule type" value="Genomic_DNA"/>
</dbReference>
<keyword evidence="5" id="KW-0460">Magnesium</keyword>
<feature type="domain" description="Alpha-D-phosphohexomutase alpha/beta/alpha" evidence="8">
    <location>
        <begin position="233"/>
        <end position="320"/>
    </location>
</feature>
<dbReference type="InterPro" id="IPR036900">
    <property type="entry name" value="A-D-PHexomutase_C_sf"/>
</dbReference>
<evidence type="ECO:0000313" key="11">
    <source>
        <dbReference type="Proteomes" id="UP000262583"/>
    </source>
</evidence>
<name>A0A2Z4Y2T0_SUMC1</name>
<dbReference type="GO" id="GO:0000287">
    <property type="term" value="F:magnesium ion binding"/>
    <property type="evidence" value="ECO:0007669"/>
    <property type="project" value="InterPro"/>
</dbReference>
<dbReference type="GO" id="GO:0005975">
    <property type="term" value="P:carbohydrate metabolic process"/>
    <property type="evidence" value="ECO:0007669"/>
    <property type="project" value="InterPro"/>
</dbReference>
<dbReference type="InterPro" id="IPR016055">
    <property type="entry name" value="A-D-PHexomutase_a/b/a-I/II/III"/>
</dbReference>
<reference evidence="10 11" key="1">
    <citation type="submission" date="2018-05" db="EMBL/GenBank/DDBJ databases">
        <title>A metagenomic window into the 2 km-deep terrestrial subsurface aquifer revealed taxonomically and functionally diverse microbial community comprising novel uncultured bacterial lineages.</title>
        <authorList>
            <person name="Kadnikov V.V."/>
            <person name="Mardanov A.V."/>
            <person name="Beletsky A.V."/>
            <person name="Banks D."/>
            <person name="Pimenov N.V."/>
            <person name="Frank Y.A."/>
            <person name="Karnachuk O.V."/>
            <person name="Ravin N.V."/>
        </authorList>
    </citation>
    <scope>NUCLEOTIDE SEQUENCE [LARGE SCALE GENOMIC DNA]</scope>
    <source>
        <strain evidence="10">BY</strain>
    </source>
</reference>
<dbReference type="GO" id="GO:0006166">
    <property type="term" value="P:purine ribonucleoside salvage"/>
    <property type="evidence" value="ECO:0007669"/>
    <property type="project" value="TreeGrafter"/>
</dbReference>
<dbReference type="Pfam" id="PF02879">
    <property type="entry name" value="PGM_PMM_II"/>
    <property type="match status" value="1"/>
</dbReference>
<evidence type="ECO:0000256" key="1">
    <source>
        <dbReference type="ARBA" id="ARBA00001946"/>
    </source>
</evidence>
<keyword evidence="6" id="KW-0413">Isomerase</keyword>
<comment type="similarity">
    <text evidence="2">Belongs to the phosphohexose mutase family.</text>
</comment>
<dbReference type="InterPro" id="IPR005841">
    <property type="entry name" value="Alpha-D-phosphohexomutase_SF"/>
</dbReference>
<dbReference type="AlphaFoldDB" id="A0A2Z4Y2T0"/>
<evidence type="ECO:0000256" key="4">
    <source>
        <dbReference type="ARBA" id="ARBA00022723"/>
    </source>
</evidence>
<dbReference type="SUPFAM" id="SSF53738">
    <property type="entry name" value="Phosphoglucomutase, first 3 domains"/>
    <property type="match status" value="3"/>
</dbReference>
<evidence type="ECO:0000256" key="6">
    <source>
        <dbReference type="ARBA" id="ARBA00023235"/>
    </source>
</evidence>
<protein>
    <submittedName>
        <fullName evidence="10">Phosphomannomutase</fullName>
    </submittedName>
</protein>
<evidence type="ECO:0000256" key="5">
    <source>
        <dbReference type="ARBA" id="ARBA00022842"/>
    </source>
</evidence>
<evidence type="ECO:0000256" key="3">
    <source>
        <dbReference type="ARBA" id="ARBA00022553"/>
    </source>
</evidence>
<dbReference type="Gene3D" id="3.40.120.10">
    <property type="entry name" value="Alpha-D-Glucose-1,6-Bisphosphate, subunit A, domain 3"/>
    <property type="match status" value="3"/>
</dbReference>
<sequence>MLEQEIIERIRSFIDGADAETLRETVELLLATIQSGDPTPVQEAFYQELDFGTGGLRGIMGPGTNRMNRVLVAKATQGLVNYIKKQVSGGTGSVCIAYDSRLRSAEFAREAARVVAGNGLKAFLFEDVRPTPELSFAVRHFKATAGIVITASHNPKEYNGYKVYWSDGAQVVPPHDRGIIAEVRNVTSMKQVMLADYAQEVQHGNIHLIGETVDRLFLDSLEAVHLRRQLTHDRGGELRVVYTPLHGTGIRLVPDALRRWGFFDLHVVTEQAEPDGNFPTTKSPNPEERAAMELALKLAESVKADVVLATDPDADRLGVAVRHNDQYQLLTGNQVGALLSWYICQTLKEQGRLPTNGVLVKTIVTTDLIEMIAKDFGVDLDQCLTGFKYIGEFIRRYEEEGQPGKAAKTFLFGCEESYGYLAGTHARDKDSVVSACLVAEVALWAKMEGKTLVDLLEDLYARYGIHVETQLSKTMPGVAGMKQIASLMQMLRQAPPSEIGGVRVTGVVDIDTNSRLDVATGKRSVGPNLPRSNVVIFELEDGSKVIARPSGTEPKIKFYFMVVDRQGIPLSDRAEVRRRVAACEEKQQRLVDAIAKMVTEHSAA</sequence>
<comment type="cofactor">
    <cofactor evidence="1">
        <name>Mg(2+)</name>
        <dbReference type="ChEBI" id="CHEBI:18420"/>
    </cofactor>
</comment>
<evidence type="ECO:0000256" key="2">
    <source>
        <dbReference type="ARBA" id="ARBA00010231"/>
    </source>
</evidence>
<evidence type="ECO:0000259" key="9">
    <source>
        <dbReference type="Pfam" id="PF02880"/>
    </source>
</evidence>
<dbReference type="InterPro" id="IPR005844">
    <property type="entry name" value="A-D-PHexomutase_a/b/a-I"/>
</dbReference>